<keyword evidence="5" id="KW-0645">Protease</keyword>
<dbReference type="PANTHER" id="PTHR24276:SF98">
    <property type="entry name" value="FI18310P1-RELATED"/>
    <property type="match status" value="1"/>
</dbReference>
<reference evidence="5 6" key="1">
    <citation type="submission" date="2023-11" db="EMBL/GenBank/DDBJ databases">
        <title>Lentzea sokolovensis, sp. nov., Lentzea kristufkii, sp. nov., and Lentzea miocenensis, sp. nov., rare actinobacteria from Sokolov Coal Basin, Miocene lacustrine sediment, Czech Republic.</title>
        <authorList>
            <person name="Lara A."/>
            <person name="Kotroba L."/>
            <person name="Nouioui I."/>
            <person name="Neumann-Schaal M."/>
            <person name="Mast Y."/>
            <person name="Chronakova A."/>
        </authorList>
    </citation>
    <scope>NUCLEOTIDE SEQUENCE [LARGE SCALE GENOMIC DNA]</scope>
    <source>
        <strain evidence="5 6">BCCO 10_0856</strain>
    </source>
</reference>
<dbReference type="Gene3D" id="2.40.10.10">
    <property type="entry name" value="Trypsin-like serine proteases"/>
    <property type="match status" value="1"/>
</dbReference>
<dbReference type="InterPro" id="IPR043504">
    <property type="entry name" value="Peptidase_S1_PA_chymotrypsin"/>
</dbReference>
<evidence type="ECO:0000256" key="2">
    <source>
        <dbReference type="ARBA" id="ARBA00023157"/>
    </source>
</evidence>
<dbReference type="SUPFAM" id="SSF50494">
    <property type="entry name" value="Trypsin-like serine proteases"/>
    <property type="match status" value="1"/>
</dbReference>
<dbReference type="Pfam" id="PF00089">
    <property type="entry name" value="Trypsin"/>
    <property type="match status" value="1"/>
</dbReference>
<name>A0ABU4THF6_9PSEU</name>
<dbReference type="InterPro" id="IPR018114">
    <property type="entry name" value="TRYPSIN_HIS"/>
</dbReference>
<feature type="domain" description="Peptidase S1" evidence="4">
    <location>
        <begin position="42"/>
        <end position="278"/>
    </location>
</feature>
<dbReference type="CDD" id="cd00190">
    <property type="entry name" value="Tryp_SPc"/>
    <property type="match status" value="1"/>
</dbReference>
<sequence length="297" mass="31648">MRTSFRRVFAVLAASMAVLIPSAASVAAAPVGQSGDDVSPFIIGGDDAKRARSWMASIQLGDRHRCGGELIRPQWVLTAAHCLVAVKPGETKVRIGSLDRTKGGVLVGVKKTKAHPEWIPEGDHNDIAVIQLDRPVWNKPVALSRGLPKAGTPTRILGWGKDCDSNPDDPACWKNPVNLQELATVVTLASKCGWFDPKSEICTVSRDGQNKQACVGDSGGPQVEEQHGREVLVGVTRGDGDDGEMRPNVCTTNPQGGQGAGVWTGVGPHLHVVKKLMRDCGDFDDAEALERDSRAVA</sequence>
<accession>A0ABU4THF6</accession>
<feature type="chain" id="PRO_5045725719" evidence="3">
    <location>
        <begin position="28"/>
        <end position="297"/>
    </location>
</feature>
<feature type="signal peptide" evidence="3">
    <location>
        <begin position="1"/>
        <end position="27"/>
    </location>
</feature>
<dbReference type="GO" id="GO:0006508">
    <property type="term" value="P:proteolysis"/>
    <property type="evidence" value="ECO:0007669"/>
    <property type="project" value="UniProtKB-KW"/>
</dbReference>
<dbReference type="Proteomes" id="UP001285521">
    <property type="component" value="Unassembled WGS sequence"/>
</dbReference>
<evidence type="ECO:0000256" key="3">
    <source>
        <dbReference type="SAM" id="SignalP"/>
    </source>
</evidence>
<keyword evidence="5" id="KW-0378">Hydrolase</keyword>
<proteinExistence type="inferred from homology"/>
<evidence type="ECO:0000256" key="1">
    <source>
        <dbReference type="ARBA" id="ARBA00007664"/>
    </source>
</evidence>
<protein>
    <submittedName>
        <fullName evidence="5">Serine protease</fullName>
    </submittedName>
</protein>
<comment type="caution">
    <text evidence="5">The sequence shown here is derived from an EMBL/GenBank/DDBJ whole genome shotgun (WGS) entry which is preliminary data.</text>
</comment>
<dbReference type="GO" id="GO:0008233">
    <property type="term" value="F:peptidase activity"/>
    <property type="evidence" value="ECO:0007669"/>
    <property type="project" value="UniProtKB-KW"/>
</dbReference>
<dbReference type="EMBL" id="JAXAVW010000079">
    <property type="protein sequence ID" value="MDX8037627.1"/>
    <property type="molecule type" value="Genomic_DNA"/>
</dbReference>
<dbReference type="RefSeq" id="WP_319972611.1">
    <property type="nucleotide sequence ID" value="NZ_JAXAVW010000079.1"/>
</dbReference>
<comment type="similarity">
    <text evidence="1">Belongs to the peptidase S1 family.</text>
</comment>
<keyword evidence="6" id="KW-1185">Reference proteome</keyword>
<organism evidence="5 6">
    <name type="scientific">Lentzea miocenica</name>
    <dbReference type="NCBI Taxonomy" id="3095431"/>
    <lineage>
        <taxon>Bacteria</taxon>
        <taxon>Bacillati</taxon>
        <taxon>Actinomycetota</taxon>
        <taxon>Actinomycetes</taxon>
        <taxon>Pseudonocardiales</taxon>
        <taxon>Pseudonocardiaceae</taxon>
        <taxon>Lentzea</taxon>
    </lineage>
</organism>
<keyword evidence="3" id="KW-0732">Signal</keyword>
<evidence type="ECO:0000313" key="6">
    <source>
        <dbReference type="Proteomes" id="UP001285521"/>
    </source>
</evidence>
<reference evidence="5 6" key="2">
    <citation type="submission" date="2023-11" db="EMBL/GenBank/DDBJ databases">
        <authorList>
            <person name="Lara A.C."/>
            <person name="Chronakova A."/>
        </authorList>
    </citation>
    <scope>NUCLEOTIDE SEQUENCE [LARGE SCALE GENOMIC DNA]</scope>
    <source>
        <strain evidence="5 6">BCCO 10_0856</strain>
    </source>
</reference>
<evidence type="ECO:0000313" key="5">
    <source>
        <dbReference type="EMBL" id="MDX8037627.1"/>
    </source>
</evidence>
<dbReference type="InterPro" id="IPR001254">
    <property type="entry name" value="Trypsin_dom"/>
</dbReference>
<dbReference type="PROSITE" id="PS50240">
    <property type="entry name" value="TRYPSIN_DOM"/>
    <property type="match status" value="1"/>
</dbReference>
<gene>
    <name evidence="5" type="ORF">SK803_46170</name>
</gene>
<dbReference type="InterPro" id="IPR009003">
    <property type="entry name" value="Peptidase_S1_PA"/>
</dbReference>
<evidence type="ECO:0000259" key="4">
    <source>
        <dbReference type="PROSITE" id="PS50240"/>
    </source>
</evidence>
<dbReference type="PRINTS" id="PR00722">
    <property type="entry name" value="CHYMOTRYPSIN"/>
</dbReference>
<dbReference type="PANTHER" id="PTHR24276">
    <property type="entry name" value="POLYSERASE-RELATED"/>
    <property type="match status" value="1"/>
</dbReference>
<dbReference type="InterPro" id="IPR001314">
    <property type="entry name" value="Peptidase_S1A"/>
</dbReference>
<dbReference type="SMART" id="SM00020">
    <property type="entry name" value="Tryp_SPc"/>
    <property type="match status" value="1"/>
</dbReference>
<dbReference type="PROSITE" id="PS00134">
    <property type="entry name" value="TRYPSIN_HIS"/>
    <property type="match status" value="1"/>
</dbReference>
<keyword evidence="2" id="KW-1015">Disulfide bond</keyword>
<dbReference type="InterPro" id="IPR050430">
    <property type="entry name" value="Peptidase_S1"/>
</dbReference>